<evidence type="ECO:0000313" key="6">
    <source>
        <dbReference type="Proteomes" id="UP000244450"/>
    </source>
</evidence>
<dbReference type="InterPro" id="IPR011990">
    <property type="entry name" value="TPR-like_helical_dom_sf"/>
</dbReference>
<evidence type="ECO:0000259" key="4">
    <source>
        <dbReference type="Pfam" id="PF00144"/>
    </source>
</evidence>
<keyword evidence="3" id="KW-0802">TPR repeat</keyword>
<name>A0A2T7BEU7_9BACT</name>
<feature type="repeat" description="TPR" evidence="3">
    <location>
        <begin position="438"/>
        <end position="471"/>
    </location>
</feature>
<comment type="subcellular location">
    <subcellularLocation>
        <location evidence="1">Membrane</location>
    </subcellularLocation>
</comment>
<sequence length="484" mass="53961">MRYILFVCCCVQLCAGHARGQDNLPAPDAGAVSAKGYYNLFASHPIHGVVLIAEQGHIIVQQGFGHQVGDAFQLGSISKSFTALAVLQLAARRQISVQDPLVKYFPDFPFPGITIRHLLTHTSGLPDKEELFFPLIEKDSTRRFYNEDIIPALRGHQLAFAPGSNWRYNNVGYALLASLVARVSGMAFGQYLHRYVFTPAGMTHTYLLDSTRMVPGYLVRHHYLGDMESIYQSKKVRPWTYNLRWLQGPTNVVSTAQDLLKYDQALSTHRLLRADPCVPLTAAQPGEFGPAAYGYGWFIPVDTSAGKVAMHTGKEPGAFSFFWRDITHRRVVVLLDDYESPDFGDACRGSVNLLSGRPYFPEADHGRQSLFLPYVQKLYREGINTATVFFNEHRADTAHYIATEWELNALGLELLEDGHNAAATEALKLATLLYPGSWNTYDSYGKALLQSGDTANAVRMYEKSVTMFPGNEPAKKILAVLKSR</sequence>
<dbReference type="EMBL" id="QCYK01000002">
    <property type="protein sequence ID" value="PUZ24753.1"/>
    <property type="molecule type" value="Genomic_DNA"/>
</dbReference>
<dbReference type="Gene3D" id="1.25.40.10">
    <property type="entry name" value="Tetratricopeptide repeat domain"/>
    <property type="match status" value="1"/>
</dbReference>
<organism evidence="5 6">
    <name type="scientific">Chitinophaga parva</name>
    <dbReference type="NCBI Taxonomy" id="2169414"/>
    <lineage>
        <taxon>Bacteria</taxon>
        <taxon>Pseudomonadati</taxon>
        <taxon>Bacteroidota</taxon>
        <taxon>Chitinophagia</taxon>
        <taxon>Chitinophagales</taxon>
        <taxon>Chitinophagaceae</taxon>
        <taxon>Chitinophaga</taxon>
    </lineage>
</organism>
<protein>
    <recommendedName>
        <fullName evidence="4">Beta-lactamase-related domain-containing protein</fullName>
    </recommendedName>
</protein>
<dbReference type="InterPro" id="IPR001466">
    <property type="entry name" value="Beta-lactam-related"/>
</dbReference>
<gene>
    <name evidence="5" type="ORF">DCC81_10450</name>
</gene>
<dbReference type="Gene3D" id="3.40.710.10">
    <property type="entry name" value="DD-peptidase/beta-lactamase superfamily"/>
    <property type="match status" value="1"/>
</dbReference>
<dbReference type="Pfam" id="PF00144">
    <property type="entry name" value="Beta-lactamase"/>
    <property type="match status" value="1"/>
</dbReference>
<dbReference type="RefSeq" id="WP_108686594.1">
    <property type="nucleotide sequence ID" value="NZ_QCYK01000002.1"/>
</dbReference>
<dbReference type="InterPro" id="IPR050491">
    <property type="entry name" value="AmpC-like"/>
</dbReference>
<dbReference type="Proteomes" id="UP000244450">
    <property type="component" value="Unassembled WGS sequence"/>
</dbReference>
<dbReference type="AlphaFoldDB" id="A0A2T7BEU7"/>
<evidence type="ECO:0000256" key="2">
    <source>
        <dbReference type="ARBA" id="ARBA00023136"/>
    </source>
</evidence>
<dbReference type="OrthoDB" id="9793489at2"/>
<feature type="domain" description="Beta-lactamase-related" evidence="4">
    <location>
        <begin position="47"/>
        <end position="335"/>
    </location>
</feature>
<keyword evidence="6" id="KW-1185">Reference proteome</keyword>
<dbReference type="PANTHER" id="PTHR46825">
    <property type="entry name" value="D-ALANYL-D-ALANINE-CARBOXYPEPTIDASE/ENDOPEPTIDASE AMPH"/>
    <property type="match status" value="1"/>
</dbReference>
<dbReference type="InterPro" id="IPR019734">
    <property type="entry name" value="TPR_rpt"/>
</dbReference>
<dbReference type="PANTHER" id="PTHR46825:SF11">
    <property type="entry name" value="PENICILLIN-BINDING PROTEIN 4"/>
    <property type="match status" value="1"/>
</dbReference>
<keyword evidence="2" id="KW-0472">Membrane</keyword>
<dbReference type="PROSITE" id="PS50005">
    <property type="entry name" value="TPR"/>
    <property type="match status" value="1"/>
</dbReference>
<dbReference type="GO" id="GO:0016020">
    <property type="term" value="C:membrane"/>
    <property type="evidence" value="ECO:0007669"/>
    <property type="project" value="UniProtKB-SubCell"/>
</dbReference>
<evidence type="ECO:0000256" key="3">
    <source>
        <dbReference type="PROSITE-ProRule" id="PRU00339"/>
    </source>
</evidence>
<dbReference type="SUPFAM" id="SSF56601">
    <property type="entry name" value="beta-lactamase/transpeptidase-like"/>
    <property type="match status" value="1"/>
</dbReference>
<accession>A0A2T7BEU7</accession>
<dbReference type="InterPro" id="IPR012338">
    <property type="entry name" value="Beta-lactam/transpept-like"/>
</dbReference>
<comment type="caution">
    <text evidence="5">The sequence shown here is derived from an EMBL/GenBank/DDBJ whole genome shotgun (WGS) entry which is preliminary data.</text>
</comment>
<evidence type="ECO:0000256" key="1">
    <source>
        <dbReference type="ARBA" id="ARBA00004370"/>
    </source>
</evidence>
<evidence type="ECO:0000313" key="5">
    <source>
        <dbReference type="EMBL" id="PUZ24753.1"/>
    </source>
</evidence>
<dbReference type="SUPFAM" id="SSF48452">
    <property type="entry name" value="TPR-like"/>
    <property type="match status" value="1"/>
</dbReference>
<reference evidence="5 6" key="1">
    <citation type="submission" date="2018-04" db="EMBL/GenBank/DDBJ databases">
        <title>Chitinophaga fuyangensis sp. nov., isolated from soil in a chemical factory.</title>
        <authorList>
            <person name="Chen K."/>
        </authorList>
    </citation>
    <scope>NUCLEOTIDE SEQUENCE [LARGE SCALE GENOMIC DNA]</scope>
    <source>
        <strain evidence="5 6">LY-1</strain>
    </source>
</reference>
<proteinExistence type="predicted"/>